<accession>A7SYY0</accession>
<dbReference type="HOGENOM" id="CLU_088696_2_2_1"/>
<keyword evidence="3" id="KW-0805">Transcription regulation</keyword>
<evidence type="ECO:0000259" key="6">
    <source>
        <dbReference type="Pfam" id="PF04719"/>
    </source>
</evidence>
<dbReference type="GO" id="GO:0005669">
    <property type="term" value="C:transcription factor TFIID complex"/>
    <property type="evidence" value="ECO:0007669"/>
    <property type="project" value="InterPro"/>
</dbReference>
<dbReference type="PANTHER" id="PTHR13218">
    <property type="entry name" value="TRANSCRIPTION INITIATION FACTOR TFIID SUBUNIT 11-RELATED"/>
    <property type="match status" value="1"/>
</dbReference>
<name>A7SYY0_NEMVE</name>
<keyword evidence="5" id="KW-0539">Nucleus</keyword>
<dbReference type="CDD" id="cd08048">
    <property type="entry name" value="HFD_TAF11"/>
    <property type="match status" value="1"/>
</dbReference>
<reference evidence="7 8" key="1">
    <citation type="journal article" date="2007" name="Science">
        <title>Sea anemone genome reveals ancestral eumetazoan gene repertoire and genomic organization.</title>
        <authorList>
            <person name="Putnam N.H."/>
            <person name="Srivastava M."/>
            <person name="Hellsten U."/>
            <person name="Dirks B."/>
            <person name="Chapman J."/>
            <person name="Salamov A."/>
            <person name="Terry A."/>
            <person name="Shapiro H."/>
            <person name="Lindquist E."/>
            <person name="Kapitonov V.V."/>
            <person name="Jurka J."/>
            <person name="Genikhovich G."/>
            <person name="Grigoriev I.V."/>
            <person name="Lucas S.M."/>
            <person name="Steele R.E."/>
            <person name="Finnerty J.R."/>
            <person name="Technau U."/>
            <person name="Martindale M.Q."/>
            <person name="Rokhsar D.S."/>
        </authorList>
    </citation>
    <scope>NUCLEOTIDE SEQUENCE [LARGE SCALE GENOMIC DNA]</scope>
    <source>
        <strain evidence="8">CH2 X CH6</strain>
    </source>
</reference>
<dbReference type="Proteomes" id="UP000001593">
    <property type="component" value="Unassembled WGS sequence"/>
</dbReference>
<dbReference type="InterPro" id="IPR009072">
    <property type="entry name" value="Histone-fold"/>
</dbReference>
<evidence type="ECO:0000256" key="1">
    <source>
        <dbReference type="ARBA" id="ARBA00004123"/>
    </source>
</evidence>
<dbReference type="GO" id="GO:0046982">
    <property type="term" value="F:protein heterodimerization activity"/>
    <property type="evidence" value="ECO:0007669"/>
    <property type="project" value="InterPro"/>
</dbReference>
<proteinExistence type="inferred from homology"/>
<dbReference type="PANTHER" id="PTHR13218:SF8">
    <property type="entry name" value="TRANSCRIPTION INITIATION FACTOR TFIID SUBUNIT 11"/>
    <property type="match status" value="1"/>
</dbReference>
<evidence type="ECO:0000256" key="2">
    <source>
        <dbReference type="ARBA" id="ARBA00009788"/>
    </source>
</evidence>
<dbReference type="PhylomeDB" id="A7SYY0"/>
<comment type="similarity">
    <text evidence="2">Belongs to the TAF11 family.</text>
</comment>
<organism evidence="7 8">
    <name type="scientific">Nematostella vectensis</name>
    <name type="common">Starlet sea anemone</name>
    <dbReference type="NCBI Taxonomy" id="45351"/>
    <lineage>
        <taxon>Eukaryota</taxon>
        <taxon>Metazoa</taxon>
        <taxon>Cnidaria</taxon>
        <taxon>Anthozoa</taxon>
        <taxon>Hexacorallia</taxon>
        <taxon>Actiniaria</taxon>
        <taxon>Edwardsiidae</taxon>
        <taxon>Nematostella</taxon>
    </lineage>
</organism>
<sequence>FRLLVSSFSEDQLNRYEMYRRAAFPKAAIKRLMQGVTGGTSIPPNVVIAMAGIAKVFVGEVVEEACDVMEKSKEKGPLQPKHLREAIRKLKHKGLVPNIRHQKRLFYR</sequence>
<keyword evidence="8" id="KW-1185">Reference proteome</keyword>
<dbReference type="SUPFAM" id="SSF47113">
    <property type="entry name" value="Histone-fold"/>
    <property type="match status" value="1"/>
</dbReference>
<dbReference type="OMA" id="LNQACNP"/>
<dbReference type="InterPro" id="IPR045127">
    <property type="entry name" value="TAF11-like"/>
</dbReference>
<dbReference type="InterPro" id="IPR006809">
    <property type="entry name" value="TAFII28_dom"/>
</dbReference>
<comment type="subcellular location">
    <subcellularLocation>
        <location evidence="1">Nucleus</location>
    </subcellularLocation>
</comment>
<dbReference type="EMBL" id="DS469938">
    <property type="protein sequence ID" value="EDO31081.1"/>
    <property type="molecule type" value="Genomic_DNA"/>
</dbReference>
<feature type="domain" description="TAFII28-like protein" evidence="6">
    <location>
        <begin position="3"/>
        <end position="89"/>
    </location>
</feature>
<evidence type="ECO:0000313" key="8">
    <source>
        <dbReference type="Proteomes" id="UP000001593"/>
    </source>
</evidence>
<keyword evidence="4" id="KW-0804">Transcription</keyword>
<evidence type="ECO:0000256" key="4">
    <source>
        <dbReference type="ARBA" id="ARBA00023163"/>
    </source>
</evidence>
<dbReference type="eggNOG" id="KOG3219">
    <property type="taxonomic scope" value="Eukaryota"/>
</dbReference>
<evidence type="ECO:0000256" key="3">
    <source>
        <dbReference type="ARBA" id="ARBA00023015"/>
    </source>
</evidence>
<dbReference type="STRING" id="45351.A7SYY0"/>
<feature type="non-terminal residue" evidence="7">
    <location>
        <position position="1"/>
    </location>
</feature>
<protein>
    <recommendedName>
        <fullName evidence="6">TAFII28-like protein domain-containing protein</fullName>
    </recommendedName>
</protein>
<dbReference type="KEGG" id="nve:5501961"/>
<evidence type="ECO:0000313" key="7">
    <source>
        <dbReference type="EMBL" id="EDO31081.1"/>
    </source>
</evidence>
<evidence type="ECO:0000256" key="5">
    <source>
        <dbReference type="ARBA" id="ARBA00023242"/>
    </source>
</evidence>
<dbReference type="OrthoDB" id="28335at2759"/>
<gene>
    <name evidence="7" type="ORF">NEMVEDRAFT_v1g138459</name>
</gene>
<dbReference type="InParanoid" id="A7SYY0"/>
<dbReference type="FunFam" id="1.10.20.10:FF:000025">
    <property type="entry name" value="Transcription initiation factor TFIID subunit 11"/>
    <property type="match status" value="1"/>
</dbReference>
<dbReference type="Pfam" id="PF04719">
    <property type="entry name" value="TAFII28"/>
    <property type="match status" value="1"/>
</dbReference>
<dbReference type="AlphaFoldDB" id="A7SYY0"/>
<dbReference type="GO" id="GO:0051123">
    <property type="term" value="P:RNA polymerase II preinitiation complex assembly"/>
    <property type="evidence" value="ECO:0007669"/>
    <property type="project" value="InterPro"/>
</dbReference>
<dbReference type="Gene3D" id="1.10.20.10">
    <property type="entry name" value="Histone, subunit A"/>
    <property type="match status" value="1"/>
</dbReference>